<dbReference type="AlphaFoldDB" id="A0A645EBP8"/>
<evidence type="ECO:0000313" key="1">
    <source>
        <dbReference type="EMBL" id="MPM98751.1"/>
    </source>
</evidence>
<comment type="caution">
    <text evidence="1">The sequence shown here is derived from an EMBL/GenBank/DDBJ whole genome shotgun (WGS) entry which is preliminary data.</text>
</comment>
<sequence>MTENFNFNQISGRSANVIFYDLIADFFDLGNRKLTAHHHGIREKRIEFYGFDVGDIDLGGNMDFHPDLPRIGNHRLIHCNYRG</sequence>
<organism evidence="1">
    <name type="scientific">bioreactor metagenome</name>
    <dbReference type="NCBI Taxonomy" id="1076179"/>
    <lineage>
        <taxon>unclassified sequences</taxon>
        <taxon>metagenomes</taxon>
        <taxon>ecological metagenomes</taxon>
    </lineage>
</organism>
<reference evidence="1" key="1">
    <citation type="submission" date="2019-08" db="EMBL/GenBank/DDBJ databases">
        <authorList>
            <person name="Kucharzyk K."/>
            <person name="Murdoch R.W."/>
            <person name="Higgins S."/>
            <person name="Loffler F."/>
        </authorList>
    </citation>
    <scope>NUCLEOTIDE SEQUENCE</scope>
</reference>
<dbReference type="EMBL" id="VSSQ01044882">
    <property type="protein sequence ID" value="MPM98751.1"/>
    <property type="molecule type" value="Genomic_DNA"/>
</dbReference>
<proteinExistence type="predicted"/>
<gene>
    <name evidence="1" type="ORF">SDC9_145941</name>
</gene>
<protein>
    <submittedName>
        <fullName evidence="1">Uncharacterized protein</fullName>
    </submittedName>
</protein>
<name>A0A645EBP8_9ZZZZ</name>
<accession>A0A645EBP8</accession>